<reference evidence="7" key="1">
    <citation type="journal article" date="2019" name="Int. J. Syst. Evol. Microbiol.">
        <title>The Global Catalogue of Microorganisms (GCM) 10K type strain sequencing project: providing services to taxonomists for standard genome sequencing and annotation.</title>
        <authorList>
            <consortium name="The Broad Institute Genomics Platform"/>
            <consortium name="The Broad Institute Genome Sequencing Center for Infectious Disease"/>
            <person name="Wu L."/>
            <person name="Ma J."/>
        </authorList>
    </citation>
    <scope>NUCLEOTIDE SEQUENCE [LARGE SCALE GENOMIC DNA]</scope>
    <source>
        <strain evidence="7">NBRC 104970</strain>
    </source>
</reference>
<dbReference type="RefSeq" id="WP_018749115.1">
    <property type="nucleotide sequence ID" value="NZ_BSOZ01000005.1"/>
</dbReference>
<dbReference type="InterPro" id="IPR011330">
    <property type="entry name" value="Glyco_hydro/deAcase_b/a-brl"/>
</dbReference>
<evidence type="ECO:0000256" key="4">
    <source>
        <dbReference type="ARBA" id="ARBA00022842"/>
    </source>
</evidence>
<dbReference type="PANTHER" id="PTHR31609">
    <property type="entry name" value="YDJC DEACETYLASE FAMILY MEMBER"/>
    <property type="match status" value="1"/>
</dbReference>
<evidence type="ECO:0000313" key="7">
    <source>
        <dbReference type="Proteomes" id="UP001156836"/>
    </source>
</evidence>
<proteinExistence type="predicted"/>
<protein>
    <submittedName>
        <fullName evidence="6">Carbohydrate deacetylase</fullName>
    </submittedName>
</protein>
<keyword evidence="7" id="KW-1185">Reference proteome</keyword>
<dbReference type="InterPro" id="IPR006879">
    <property type="entry name" value="YdjC-like"/>
</dbReference>
<comment type="caution">
    <text evidence="6">The sequence shown here is derived from an EMBL/GenBank/DDBJ whole genome shotgun (WGS) entry which is preliminary data.</text>
</comment>
<keyword evidence="4" id="KW-0460">Magnesium</keyword>
<dbReference type="SUPFAM" id="SSF88713">
    <property type="entry name" value="Glycoside hydrolase/deacetylase"/>
    <property type="match status" value="1"/>
</dbReference>
<comment type="cofactor">
    <cofactor evidence="1">
        <name>Mg(2+)</name>
        <dbReference type="ChEBI" id="CHEBI:18420"/>
    </cofactor>
</comment>
<dbReference type="Gene3D" id="3.20.20.370">
    <property type="entry name" value="Glycoside hydrolase/deacetylase"/>
    <property type="match status" value="1"/>
</dbReference>
<evidence type="ECO:0000313" key="6">
    <source>
        <dbReference type="EMBL" id="GLS03525.1"/>
    </source>
</evidence>
<evidence type="ECO:0000256" key="3">
    <source>
        <dbReference type="ARBA" id="ARBA00022801"/>
    </source>
</evidence>
<organism evidence="6 7">
    <name type="scientific">Chitiniphilus shinanonensis</name>
    <dbReference type="NCBI Taxonomy" id="553088"/>
    <lineage>
        <taxon>Bacteria</taxon>
        <taxon>Pseudomonadati</taxon>
        <taxon>Pseudomonadota</taxon>
        <taxon>Betaproteobacteria</taxon>
        <taxon>Neisseriales</taxon>
        <taxon>Chitinibacteraceae</taxon>
        <taxon>Chitiniphilus</taxon>
    </lineage>
</organism>
<keyword evidence="2" id="KW-0479">Metal-binding</keyword>
<dbReference type="EMBL" id="BSOZ01000005">
    <property type="protein sequence ID" value="GLS03525.1"/>
    <property type="molecule type" value="Genomic_DNA"/>
</dbReference>
<name>A0ABQ6BND5_9NEIS</name>
<dbReference type="PANTHER" id="PTHR31609:SF1">
    <property type="entry name" value="CARBOHYDRATE DEACETYLASE"/>
    <property type="match status" value="1"/>
</dbReference>
<accession>A0ABQ6BND5</accession>
<keyword evidence="3" id="KW-0378">Hydrolase</keyword>
<evidence type="ECO:0000256" key="5">
    <source>
        <dbReference type="ARBA" id="ARBA00023277"/>
    </source>
</evidence>
<evidence type="ECO:0000256" key="2">
    <source>
        <dbReference type="ARBA" id="ARBA00022723"/>
    </source>
</evidence>
<dbReference type="Pfam" id="PF04794">
    <property type="entry name" value="YdjC"/>
    <property type="match status" value="1"/>
</dbReference>
<dbReference type="Proteomes" id="UP001156836">
    <property type="component" value="Unassembled WGS sequence"/>
</dbReference>
<sequence>MTTLQQRLGFAATDRVLILHADDIGMCEATVSSWRALLDAGLLTSASAMAPCGWFPYAAEVAREYGERADLGLHLTLNCEFERYRWAPLTGTSPATGLVDAHGYFHPKAKPTHAALDIEAAARELAAQVARAQALGIELTHLDSHMLTLFHPALVTLYIDLCRTHRLPPLLLDDAATLAELAVIGMDWAEDIASQAHAAAEAGDIVLIDRWDVLPFNRMLTPDERLGWACDWLDACGPGVHCLVGHPADDTPELRALARDWPTRTADRRLLADRDFAAEIARRGFKLVGMRALREALRAG</sequence>
<evidence type="ECO:0000256" key="1">
    <source>
        <dbReference type="ARBA" id="ARBA00001946"/>
    </source>
</evidence>
<gene>
    <name evidence="6" type="ORF">GCM10007860_06690</name>
</gene>
<keyword evidence="5" id="KW-0119">Carbohydrate metabolism</keyword>